<name>A0ABR4IKL6_9EURO</name>
<evidence type="ECO:0000313" key="2">
    <source>
        <dbReference type="EMBL" id="KAL2827442.1"/>
    </source>
</evidence>
<dbReference type="Proteomes" id="UP001610335">
    <property type="component" value="Unassembled WGS sequence"/>
</dbReference>
<sequence length="103" mass="11041">MHAVTFTLLLFGSNPNKIRLDVGKALGRNTALWKMGNLKAIPVSSASTITQGRKARPQESHCSNSKSRVPHCLLDSPQASAAEISLAFSSGKVDRDVRASAYC</sequence>
<organism evidence="2 3">
    <name type="scientific">Aspergillus cavernicola</name>
    <dbReference type="NCBI Taxonomy" id="176166"/>
    <lineage>
        <taxon>Eukaryota</taxon>
        <taxon>Fungi</taxon>
        <taxon>Dikarya</taxon>
        <taxon>Ascomycota</taxon>
        <taxon>Pezizomycotina</taxon>
        <taxon>Eurotiomycetes</taxon>
        <taxon>Eurotiomycetidae</taxon>
        <taxon>Eurotiales</taxon>
        <taxon>Aspergillaceae</taxon>
        <taxon>Aspergillus</taxon>
        <taxon>Aspergillus subgen. Nidulantes</taxon>
    </lineage>
</organism>
<keyword evidence="3" id="KW-1185">Reference proteome</keyword>
<proteinExistence type="predicted"/>
<dbReference type="EMBL" id="JBFXLS010000025">
    <property type="protein sequence ID" value="KAL2827442.1"/>
    <property type="molecule type" value="Genomic_DNA"/>
</dbReference>
<accession>A0ABR4IKL6</accession>
<comment type="caution">
    <text evidence="2">The sequence shown here is derived from an EMBL/GenBank/DDBJ whole genome shotgun (WGS) entry which is preliminary data.</text>
</comment>
<reference evidence="2 3" key="1">
    <citation type="submission" date="2024-07" db="EMBL/GenBank/DDBJ databases">
        <title>Section-level genome sequencing and comparative genomics of Aspergillus sections Usti and Cavernicolus.</title>
        <authorList>
            <consortium name="Lawrence Berkeley National Laboratory"/>
            <person name="Nybo J.L."/>
            <person name="Vesth T.C."/>
            <person name="Theobald S."/>
            <person name="Frisvad J.C."/>
            <person name="Larsen T.O."/>
            <person name="Kjaerboelling I."/>
            <person name="Rothschild-Mancinelli K."/>
            <person name="Lyhne E.K."/>
            <person name="Kogle M.E."/>
            <person name="Barry K."/>
            <person name="Clum A."/>
            <person name="Na H."/>
            <person name="Ledsgaard L."/>
            <person name="Lin J."/>
            <person name="Lipzen A."/>
            <person name="Kuo A."/>
            <person name="Riley R."/>
            <person name="Mondo S."/>
            <person name="LaButti K."/>
            <person name="Haridas S."/>
            <person name="Pangalinan J."/>
            <person name="Salamov A.A."/>
            <person name="Simmons B.A."/>
            <person name="Magnuson J.K."/>
            <person name="Chen J."/>
            <person name="Drula E."/>
            <person name="Henrissat B."/>
            <person name="Wiebenga A."/>
            <person name="Lubbers R.J."/>
            <person name="Gomes A.C."/>
            <person name="Makela M.R."/>
            <person name="Stajich J."/>
            <person name="Grigoriev I.V."/>
            <person name="Mortensen U.H."/>
            <person name="De vries R.P."/>
            <person name="Baker S.E."/>
            <person name="Andersen M.R."/>
        </authorList>
    </citation>
    <scope>NUCLEOTIDE SEQUENCE [LARGE SCALE GENOMIC DNA]</scope>
    <source>
        <strain evidence="2 3">CBS 600.67</strain>
    </source>
</reference>
<protein>
    <submittedName>
        <fullName evidence="2">Uncharacterized protein</fullName>
    </submittedName>
</protein>
<evidence type="ECO:0000313" key="3">
    <source>
        <dbReference type="Proteomes" id="UP001610335"/>
    </source>
</evidence>
<gene>
    <name evidence="2" type="ORF">BDW59DRAFT_144293</name>
</gene>
<evidence type="ECO:0000256" key="1">
    <source>
        <dbReference type="SAM" id="MobiDB-lite"/>
    </source>
</evidence>
<feature type="region of interest" description="Disordered" evidence="1">
    <location>
        <begin position="47"/>
        <end position="69"/>
    </location>
</feature>